<dbReference type="Pfam" id="PF13018">
    <property type="entry name" value="ESPR"/>
    <property type="match status" value="1"/>
</dbReference>
<proteinExistence type="predicted"/>
<dbReference type="Gene3D" id="2.160.20.10">
    <property type="entry name" value="Single-stranded right-handed beta-helix, Pectin lyase-like"/>
    <property type="match status" value="1"/>
</dbReference>
<dbReference type="InterPro" id="IPR011050">
    <property type="entry name" value="Pectin_lyase_fold/virulence"/>
</dbReference>
<dbReference type="EMBL" id="JAAIVB010000021">
    <property type="protein sequence ID" value="NEX60946.1"/>
    <property type="molecule type" value="Genomic_DNA"/>
</dbReference>
<feature type="region of interest" description="Disordered" evidence="4">
    <location>
        <begin position="344"/>
        <end position="366"/>
    </location>
</feature>
<feature type="non-terminal residue" evidence="6">
    <location>
        <position position="1852"/>
    </location>
</feature>
<dbReference type="InterPro" id="IPR050909">
    <property type="entry name" value="Bact_Autotransporter_VF"/>
</dbReference>
<dbReference type="Proteomes" id="UP000482155">
    <property type="component" value="Unassembled WGS sequence"/>
</dbReference>
<dbReference type="Pfam" id="PF05860">
    <property type="entry name" value="TPS"/>
    <property type="match status" value="1"/>
</dbReference>
<evidence type="ECO:0000256" key="3">
    <source>
        <dbReference type="ARBA" id="ARBA00022729"/>
    </source>
</evidence>
<evidence type="ECO:0000256" key="4">
    <source>
        <dbReference type="SAM" id="MobiDB-lite"/>
    </source>
</evidence>
<sequence>MSGHATVNRIYRLVWSRLLGAWVAVAEIARAKGKSSGGRSLRLAVLIGAGAALPAHAAGPAPDALPAGGQAIAGQVAGIVRNGATLTINQASERAIIEWASFNVGAQAQVNFNQPSTGAATLNRVLDTQASQIFGRITAPGQVFLANPNGIYFSPGASVDVGGLVATTHSIANGDFMAGNLKFTRNGATASVVNEGQLKAALGGYIALLAPEVRNSGVIIAQAGTIALASGEAITLKMGESRNLTGIVVEPSAIKALVENSQAVLAPGGLVVLSAKAADRLLGGVIRNTGAIEATGLTSDGGRIVLEASDQIVAGGSFKADAAAGSAGKGGNISIVADLSNPGSRTEFSGAASARGGEKGGDGGFVETSASRLKVAGARVDTRAPAGKDGTWLLDPNDYKIDSAANNGDITGADLGASLETTNVTISSSNGAAAGNGDISVNEAVTWNSARTLTLNAVRHVNVNEAVTAGSGTANLRADANGACVTGATNCGTVNFSGNGHVTAAATNIYSNPPGSNAATPSYATPTDYSPYVTGPLTAYMLVNDVTQLQAINDNFQSSAEYGPSKSFDGKYIVGNYALGRDIDASATAGWNGGAGFRSIGTHNFWGSDEFDWAYAGKFDGLGHAITNLTINQPGRDYVGLFGMISGTVSNLTLVNPNVTGHNQVGALAGAFADNVNWSQQPNSFATGRATNVAVVNGNVAGITSVGGLAGLIDSGSTLSNVAAVGGNVQGQQNVGGVVGDIRGASSGVSNAFNTSTVTGIYSGGTISIGGVVGYSQGVISDVFNRGYVTSSGDYAYYTGGVVGFADTGSTTANSYSSAAISHTATTNGGDFAGPALGYPYGQIGTVSNVYFNTDRTSLPAMFSGAQGFDTAGMRTASNLTGLNFNGTWKIDPIRNNGYPYLAALESFTPLTVTPTALTVKVTGSATSSVYGDTLATFGYTLVNGSTELTAGALSGMGLIAGGTASYSGAPTGRANVGTYTVDYSSGIVFGGANAENYTINGSTPFSYSVTPKSLIAVLTVANKTYDGTTSATVNGVSLSGVLSGDTVTATIAGSASFADKNAANGKTVSATGASIGGASAGNYVLSGTTATGTANITPKLLTISGVTGVDKVYDGTDAATVTGTAVLNGIVAGDDISYTIADPRFFSANAGARAIVYNGAGFWGPDGGNYMMSMAANTLAYISPKPLAVSGVSALNKVYDGTTTAALTGGTLTGVIGGDAVSYSPSTGTFASKNVGAGISVAISGGTLSGAAAGNYSIASVNSSTADITPKPLTVTGVSASNKTYDGTTNATVSGGALSGVVSGDTVTLSLGSGSFADKTVGSGKTVTISGNALGGTDAGNYTVQNATATANINFKLLSIGGVTGVDKVYDGTDAATVTGTPVLNGIVAGDDISYSFGSPTFASANAGLRSIVYNYAGFSGADGGNYLISVSGNTSASITPKPLTVSGVTALNKVYDGTTTAALSGGVLSGVVGGDAVSYSPSTGTFANKNVGAGISVAISGGTLSGAAAANYSIASVNSSTADITPKPLTVTGVSASNKTYDGTTNATVSDGALSGVVSGDTVTLSLGSGSFADKTVGSGKTVTISGNALGGTDAGNYTVQNATATANINFKLLSIGGVTGVDKVYDGTDAATVTGTAVLNGIVAGDDISYSFGSPTFASANAGLRSIVYNYAGFSGADGGNYLISVSGNTSANITPKPLTVSGVTALNKVYDGTTTAALTGGALSGVIGGDAVSYSPSTGTFASKNVGTGISVAISGGTLSGAAAANYSIASVNSSTADITPKPLTVTGVSASNKTYDGTTNAAVSDGALSGVVSGDTVTLSLGSGSFADKTVGSGKTVTISGNALGGT</sequence>
<dbReference type="PANTHER" id="PTHR12338:SF8">
    <property type="entry name" value="HEME_HEMOPEXIN-BINDING PROTEIN"/>
    <property type="match status" value="1"/>
</dbReference>
<organism evidence="6 7">
    <name type="scientific">Noviherbaspirillum galbum</name>
    <dbReference type="NCBI Taxonomy" id="2709383"/>
    <lineage>
        <taxon>Bacteria</taxon>
        <taxon>Pseudomonadati</taxon>
        <taxon>Pseudomonadota</taxon>
        <taxon>Betaproteobacteria</taxon>
        <taxon>Burkholderiales</taxon>
        <taxon>Oxalobacteraceae</taxon>
        <taxon>Noviherbaspirillum</taxon>
    </lineage>
</organism>
<dbReference type="InterPro" id="IPR012334">
    <property type="entry name" value="Pectin_lyas_fold"/>
</dbReference>
<accession>A0A6B3SQD6</accession>
<dbReference type="Pfam" id="PF18657">
    <property type="entry name" value="YDG"/>
    <property type="match status" value="10"/>
</dbReference>
<gene>
    <name evidence="6" type="ORF">G3574_07640</name>
</gene>
<dbReference type="SUPFAM" id="SSF51126">
    <property type="entry name" value="Pectin lyase-like"/>
    <property type="match status" value="1"/>
</dbReference>
<dbReference type="Gene3D" id="2.160.20.110">
    <property type="match status" value="1"/>
</dbReference>
<evidence type="ECO:0000256" key="2">
    <source>
        <dbReference type="ARBA" id="ARBA00022525"/>
    </source>
</evidence>
<dbReference type="RefSeq" id="WP_163961656.1">
    <property type="nucleotide sequence ID" value="NZ_JAAIVB010000021.1"/>
</dbReference>
<evidence type="ECO:0000256" key="1">
    <source>
        <dbReference type="ARBA" id="ARBA00004613"/>
    </source>
</evidence>
<dbReference type="NCBIfam" id="TIGR01901">
    <property type="entry name" value="adhes_NPXG"/>
    <property type="match status" value="1"/>
</dbReference>
<keyword evidence="3" id="KW-0732">Signal</keyword>
<evidence type="ECO:0000313" key="6">
    <source>
        <dbReference type="EMBL" id="NEX60946.1"/>
    </source>
</evidence>
<comment type="subcellular location">
    <subcellularLocation>
        <location evidence="1">Secreted</location>
    </subcellularLocation>
</comment>
<dbReference type="GO" id="GO:0005576">
    <property type="term" value="C:extracellular region"/>
    <property type="evidence" value="ECO:0007669"/>
    <property type="project" value="UniProtKB-SubCell"/>
</dbReference>
<dbReference type="InterPro" id="IPR008638">
    <property type="entry name" value="FhaB/CdiA-like_TPS"/>
</dbReference>
<evidence type="ECO:0000313" key="7">
    <source>
        <dbReference type="Proteomes" id="UP000482155"/>
    </source>
</evidence>
<dbReference type="PANTHER" id="PTHR12338">
    <property type="entry name" value="AUTOTRANSPORTER"/>
    <property type="match status" value="1"/>
</dbReference>
<dbReference type="InterPro" id="IPR024973">
    <property type="entry name" value="ESPR"/>
</dbReference>
<name>A0A6B3SQD6_9BURK</name>
<keyword evidence="2" id="KW-0964">Secreted</keyword>
<dbReference type="InterPro" id="IPR041248">
    <property type="entry name" value="YDG"/>
</dbReference>
<dbReference type="SMART" id="SM00912">
    <property type="entry name" value="Haemagg_act"/>
    <property type="match status" value="1"/>
</dbReference>
<feature type="domain" description="Filamentous haemagglutinin FhaB/tRNA nuclease CdiA-like TPS" evidence="5">
    <location>
        <begin position="62"/>
        <end position="175"/>
    </location>
</feature>
<protein>
    <submittedName>
        <fullName evidence="6">Filamentous hemagglutinin N-terminal domain-containing protein</fullName>
    </submittedName>
</protein>
<keyword evidence="7" id="KW-1185">Reference proteome</keyword>
<reference evidence="6 7" key="1">
    <citation type="submission" date="2020-02" db="EMBL/GenBank/DDBJ databases">
        <authorList>
            <person name="Kim M.K."/>
        </authorList>
    </citation>
    <scope>NUCLEOTIDE SEQUENCE [LARGE SCALE GENOMIC DNA]</scope>
    <source>
        <strain evidence="6 7">17J57-3</strain>
    </source>
</reference>
<comment type="caution">
    <text evidence="6">The sequence shown here is derived from an EMBL/GenBank/DDBJ whole genome shotgun (WGS) entry which is preliminary data.</text>
</comment>
<evidence type="ECO:0000259" key="5">
    <source>
        <dbReference type="SMART" id="SM00912"/>
    </source>
</evidence>